<proteinExistence type="predicted"/>
<dbReference type="Proteomes" id="UP000015267">
    <property type="component" value="Unassembled WGS sequence"/>
</dbReference>
<evidence type="ECO:0000313" key="2">
    <source>
        <dbReference type="Proteomes" id="UP000015267"/>
    </source>
</evidence>
<reference evidence="1 2" key="1">
    <citation type="submission" date="2012-10" db="EMBL/GenBank/DDBJ databases">
        <authorList>
            <person name="Zadoks R.N."/>
            <person name="Moroni P."/>
            <person name="Richards V.P."/>
            <person name="Durkin S.A.S."/>
            <person name="Kim M."/>
            <person name="Pavinski Bitar P.D."/>
            <person name="Stanhope M.J."/>
            <person name="Town C.D."/>
            <person name="Venter J.C."/>
        </authorList>
    </citation>
    <scope>NUCLEOTIDE SEQUENCE [LARGE SCALE GENOMIC DNA]</scope>
    <source>
        <strain evidence="1 2">CCUG 29376</strain>
    </source>
</reference>
<protein>
    <recommendedName>
        <fullName evidence="3">Toxin-antitoxin system, antitoxin component, ribbon-helix-helix domain protein</fullName>
    </recommendedName>
</protein>
<dbReference type="AlphaFoldDB" id="A0AAV3JL96"/>
<sequence length="58" mass="6673">MISSQRIKETLDRHDVSESDKLSVALAEILNKHLSGKNLSETVHEHDKRMARMRGEIM</sequence>
<dbReference type="RefSeq" id="WP_017645150.1">
    <property type="nucleotide sequence ID" value="NZ_ANDB01000017.1"/>
</dbReference>
<evidence type="ECO:0008006" key="3">
    <source>
        <dbReference type="Google" id="ProtNLM"/>
    </source>
</evidence>
<dbReference type="EMBL" id="ANDB01000017">
    <property type="protein sequence ID" value="EPW16423.1"/>
    <property type="molecule type" value="Genomic_DNA"/>
</dbReference>
<comment type="caution">
    <text evidence="1">The sequence shown here is derived from an EMBL/GenBank/DDBJ whole genome shotgun (WGS) entry which is preliminary data.</text>
</comment>
<gene>
    <name evidence="1" type="ORF">SAG0055_04720</name>
</gene>
<name>A0AAV3JL96_STRAG</name>
<organism evidence="1 2">
    <name type="scientific">Streptococcus agalactiae CCUG 29376</name>
    <dbReference type="NCBI Taxonomy" id="1105255"/>
    <lineage>
        <taxon>Bacteria</taxon>
        <taxon>Bacillati</taxon>
        <taxon>Bacillota</taxon>
        <taxon>Bacilli</taxon>
        <taxon>Lactobacillales</taxon>
        <taxon>Streptococcaceae</taxon>
        <taxon>Streptococcus</taxon>
    </lineage>
</organism>
<evidence type="ECO:0000313" key="1">
    <source>
        <dbReference type="EMBL" id="EPW16423.1"/>
    </source>
</evidence>
<accession>A0AAV3JL96</accession>